<organism evidence="1 2">
    <name type="scientific">Ehrlichia japonica</name>
    <dbReference type="NCBI Taxonomy" id="391036"/>
    <lineage>
        <taxon>Bacteria</taxon>
        <taxon>Pseudomonadati</taxon>
        <taxon>Pseudomonadota</taxon>
        <taxon>Alphaproteobacteria</taxon>
        <taxon>Rickettsiales</taxon>
        <taxon>Anaplasmataceae</taxon>
        <taxon>Ehrlichia</taxon>
    </lineage>
</organism>
<dbReference type="RefSeq" id="WP_156928252.1">
    <property type="nucleotide sequence ID" value="NZ_CP007474.1"/>
</dbReference>
<dbReference type="EMBL" id="CP007474">
    <property type="protein sequence ID" value="AHX04784.1"/>
    <property type="molecule type" value="Genomic_DNA"/>
</dbReference>
<keyword evidence="2" id="KW-1185">Reference proteome</keyword>
<dbReference type="KEGG" id="ehh:EHF_0229"/>
<gene>
    <name evidence="1" type="ORF">EHF_0229</name>
</gene>
<name>X5H1Q4_9RICK</name>
<dbReference type="AlphaFoldDB" id="X5H1Q4"/>
<evidence type="ECO:0000313" key="1">
    <source>
        <dbReference type="EMBL" id="AHX04784.1"/>
    </source>
</evidence>
<reference evidence="1 2" key="1">
    <citation type="submission" date="2014-03" db="EMBL/GenBank/DDBJ databases">
        <title>Sequencing and Comparison of Genomes and Transcriptome Profiles of Human Ehrlichiosis Agents.</title>
        <authorList>
            <person name="Lin M."/>
            <person name="Daugherty S.C."/>
            <person name="Nagaraj S."/>
            <person name="Cheng Z."/>
            <person name="Xiong Q."/>
            <person name="Lin F.-Y."/>
            <person name="Sengamalay N."/>
            <person name="Ott S."/>
            <person name="Godinez A."/>
            <person name="Tallon L.J."/>
            <person name="Sadzewicz L."/>
            <person name="Fraser C.M."/>
            <person name="Dunning Hotopp J.C."/>
            <person name="Rikihisa Y."/>
        </authorList>
    </citation>
    <scope>NUCLEOTIDE SEQUENCE [LARGE SCALE GENOMIC DNA]</scope>
    <source>
        <strain evidence="1 2">HF</strain>
    </source>
</reference>
<accession>X5H1Q4</accession>
<dbReference type="HOGENOM" id="CLU_3098339_0_0_5"/>
<sequence length="51" mass="5983">MYEIRFIARAKMKAYMIGLYQNGKELSEDEVSELKDCEYGQSQVVEMMNIV</sequence>
<dbReference type="STRING" id="391036.EHF_0229"/>
<evidence type="ECO:0000313" key="2">
    <source>
        <dbReference type="Proteomes" id="UP000023762"/>
    </source>
</evidence>
<proteinExistence type="predicted"/>
<dbReference type="Proteomes" id="UP000023762">
    <property type="component" value="Chromosome"/>
</dbReference>
<protein>
    <submittedName>
        <fullName evidence="1">Uncharacterized protein</fullName>
    </submittedName>
</protein>